<dbReference type="EC" id="2.7.7.7" evidence="1"/>
<dbReference type="PANTHER" id="PTHR11669:SF8">
    <property type="entry name" value="DNA POLYMERASE III SUBUNIT DELTA"/>
    <property type="match status" value="1"/>
</dbReference>
<dbReference type="Pfam" id="PF13177">
    <property type="entry name" value="DNA_pol3_delta2"/>
    <property type="match status" value="1"/>
</dbReference>
<dbReference type="STRING" id="1392540.P256_00490"/>
<dbReference type="GO" id="GO:0006261">
    <property type="term" value="P:DNA-templated DNA replication"/>
    <property type="evidence" value="ECO:0007669"/>
    <property type="project" value="TreeGrafter"/>
</dbReference>
<keyword evidence="2" id="KW-0239">DNA-directed DNA polymerase</keyword>
<name>V2TPT8_9GAMM</name>
<sequence length="329" mass="38419">MSENFFKQTEVYPWQKPVWDMLVGRFPNVGHGLLFYGKSGAGKLDFVQHFVAWVLCLDKQQHGACGKCVSCQWLKSGTHPNYVYISNDEESKKNNNQIKIEKIRDLQPFVQQTVDGWRVVVIQPADALNIASANALLKTLEEPGERVLIILVTQHFLKLPATIRSRLQRYALDRISMQDAKTYMQKQDHSLGEQQVNLLLNLSNDMPLQALHLKDETWVMKRQLFLDDWTALVEIKNMLMKYSTKWSKELNFVEFEQMFDYLLSDLVAFKLGQKIRNIDLDFQKIATYYTLEQLFNIYQALQKAKHYTQQNVQTHLIIDDLFVLLLNVK</sequence>
<keyword evidence="5" id="KW-1185">Reference proteome</keyword>
<gene>
    <name evidence="4" type="ORF">P256_00490</name>
</gene>
<dbReference type="SUPFAM" id="SSF52540">
    <property type="entry name" value="P-loop containing nucleoside triphosphate hydrolases"/>
    <property type="match status" value="1"/>
</dbReference>
<dbReference type="InterPro" id="IPR050238">
    <property type="entry name" value="DNA_Rep/Repair_Clamp_Loader"/>
</dbReference>
<dbReference type="OrthoDB" id="9811073at2"/>
<comment type="catalytic activity">
    <reaction evidence="3">
        <text>DNA(n) + a 2'-deoxyribonucleoside 5'-triphosphate = DNA(n+1) + diphosphate</text>
        <dbReference type="Rhea" id="RHEA:22508"/>
        <dbReference type="Rhea" id="RHEA-COMP:17339"/>
        <dbReference type="Rhea" id="RHEA-COMP:17340"/>
        <dbReference type="ChEBI" id="CHEBI:33019"/>
        <dbReference type="ChEBI" id="CHEBI:61560"/>
        <dbReference type="ChEBI" id="CHEBI:173112"/>
        <dbReference type="EC" id="2.7.7.7"/>
    </reaction>
</comment>
<dbReference type="GO" id="GO:0009360">
    <property type="term" value="C:DNA polymerase III complex"/>
    <property type="evidence" value="ECO:0007669"/>
    <property type="project" value="TreeGrafter"/>
</dbReference>
<dbReference type="eggNOG" id="COG0470">
    <property type="taxonomic scope" value="Bacteria"/>
</dbReference>
<accession>V2TPT8</accession>
<dbReference type="HOGENOM" id="CLU_006229_4_3_6"/>
<dbReference type="AlphaFoldDB" id="V2TPT8"/>
<organism evidence="4 5">
    <name type="scientific">Acinetobacter nectaris CIP 110549</name>
    <dbReference type="NCBI Taxonomy" id="1392540"/>
    <lineage>
        <taxon>Bacteria</taxon>
        <taxon>Pseudomonadati</taxon>
        <taxon>Pseudomonadota</taxon>
        <taxon>Gammaproteobacteria</taxon>
        <taxon>Moraxellales</taxon>
        <taxon>Moraxellaceae</taxon>
        <taxon>Acinetobacter</taxon>
    </lineage>
</organism>
<reference evidence="4 5" key="1">
    <citation type="submission" date="2013-10" db="EMBL/GenBank/DDBJ databases">
        <title>The Genome Sequence of Acinetobacter nectaris CIP 110549.</title>
        <authorList>
            <consortium name="The Broad Institute Genomics Platform"/>
            <consortium name="The Broad Institute Genome Sequencing Center for Infectious Disease"/>
            <person name="Cerqueira G."/>
            <person name="Feldgarden M."/>
            <person name="Courvalin P."/>
            <person name="Grillot-Courvalin C."/>
            <person name="Clermont D."/>
            <person name="Rocha E."/>
            <person name="Yoon E.-J."/>
            <person name="Nemec A."/>
            <person name="Young S.K."/>
            <person name="Zeng Q."/>
            <person name="Gargeya S."/>
            <person name="Fitzgerald M."/>
            <person name="Abouelleil A."/>
            <person name="Alvarado L."/>
            <person name="Berlin A.M."/>
            <person name="Chapman S.B."/>
            <person name="Gainer-Dewar J."/>
            <person name="Goldberg J."/>
            <person name="Gnerre S."/>
            <person name="Griggs A."/>
            <person name="Gujja S."/>
            <person name="Hansen M."/>
            <person name="Howarth C."/>
            <person name="Imamovic A."/>
            <person name="Ireland A."/>
            <person name="Larimer J."/>
            <person name="McCowan C."/>
            <person name="Murphy C."/>
            <person name="Pearson M."/>
            <person name="Poon T.W."/>
            <person name="Priest M."/>
            <person name="Roberts A."/>
            <person name="Saif S."/>
            <person name="Shea T."/>
            <person name="Sykes S."/>
            <person name="Wortman J."/>
            <person name="Nusbaum C."/>
            <person name="Birren B."/>
        </authorList>
    </citation>
    <scope>NUCLEOTIDE SEQUENCE [LARGE SCALE GENOMIC DNA]</scope>
    <source>
        <strain evidence="4 5">CIP 110549</strain>
    </source>
</reference>
<evidence type="ECO:0000256" key="1">
    <source>
        <dbReference type="ARBA" id="ARBA00012417"/>
    </source>
</evidence>
<dbReference type="Proteomes" id="UP000023785">
    <property type="component" value="Unassembled WGS sequence"/>
</dbReference>
<dbReference type="InterPro" id="IPR027417">
    <property type="entry name" value="P-loop_NTPase"/>
</dbReference>
<evidence type="ECO:0000256" key="3">
    <source>
        <dbReference type="ARBA" id="ARBA00049244"/>
    </source>
</evidence>
<dbReference type="PANTHER" id="PTHR11669">
    <property type="entry name" value="REPLICATION FACTOR C / DNA POLYMERASE III GAMMA-TAU SUBUNIT"/>
    <property type="match status" value="1"/>
</dbReference>
<evidence type="ECO:0000313" key="4">
    <source>
        <dbReference type="EMBL" id="ESK40051.1"/>
    </source>
</evidence>
<dbReference type="GO" id="GO:0003887">
    <property type="term" value="F:DNA-directed DNA polymerase activity"/>
    <property type="evidence" value="ECO:0007669"/>
    <property type="project" value="UniProtKB-KW"/>
</dbReference>
<dbReference type="PATRIC" id="fig|1392540.3.peg.480"/>
<keyword evidence="2" id="KW-0548">Nucleotidyltransferase</keyword>
<protein>
    <recommendedName>
        <fullName evidence="1">DNA-directed DNA polymerase</fullName>
        <ecNumber evidence="1">2.7.7.7</ecNumber>
    </recommendedName>
</protein>
<evidence type="ECO:0000313" key="5">
    <source>
        <dbReference type="Proteomes" id="UP000023785"/>
    </source>
</evidence>
<dbReference type="EMBL" id="AYER01000003">
    <property type="protein sequence ID" value="ESK40051.1"/>
    <property type="molecule type" value="Genomic_DNA"/>
</dbReference>
<comment type="caution">
    <text evidence="4">The sequence shown here is derived from an EMBL/GenBank/DDBJ whole genome shotgun (WGS) entry which is preliminary data.</text>
</comment>
<proteinExistence type="predicted"/>
<evidence type="ECO:0000256" key="2">
    <source>
        <dbReference type="ARBA" id="ARBA00022932"/>
    </source>
</evidence>
<dbReference type="RefSeq" id="WP_023272093.1">
    <property type="nucleotide sequence ID" value="NZ_KI530712.1"/>
</dbReference>
<keyword evidence="2" id="KW-0808">Transferase</keyword>
<dbReference type="Gene3D" id="3.40.50.300">
    <property type="entry name" value="P-loop containing nucleotide triphosphate hydrolases"/>
    <property type="match status" value="1"/>
</dbReference>